<dbReference type="InterPro" id="IPR002852">
    <property type="entry name" value="UPF0251"/>
</dbReference>
<comment type="similarity">
    <text evidence="1 2">Belongs to the UPF0251 family.</text>
</comment>
<reference evidence="3 4" key="1">
    <citation type="submission" date="2020-11" db="EMBL/GenBank/DDBJ databases">
        <title>Fusibacter basophilias sp. nov.</title>
        <authorList>
            <person name="Qiu D."/>
        </authorList>
    </citation>
    <scope>NUCLEOTIDE SEQUENCE [LARGE SCALE GENOMIC DNA]</scope>
    <source>
        <strain evidence="3 4">Q10-2</strain>
    </source>
</reference>
<dbReference type="PANTHER" id="PTHR37478">
    <property type="match status" value="1"/>
</dbReference>
<dbReference type="Proteomes" id="UP000614200">
    <property type="component" value="Unassembled WGS sequence"/>
</dbReference>
<keyword evidence="4" id="KW-1185">Reference proteome</keyword>
<proteinExistence type="inferred from homology"/>
<evidence type="ECO:0000256" key="2">
    <source>
        <dbReference type="HAMAP-Rule" id="MF_00674"/>
    </source>
</evidence>
<dbReference type="Pfam" id="PF02001">
    <property type="entry name" value="DUF134"/>
    <property type="match status" value="1"/>
</dbReference>
<comment type="caution">
    <text evidence="3">The sequence shown here is derived from an EMBL/GenBank/DDBJ whole genome shotgun (WGS) entry which is preliminary data.</text>
</comment>
<dbReference type="Gene3D" id="1.10.10.10">
    <property type="entry name" value="Winged helix-like DNA-binding domain superfamily/Winged helix DNA-binding domain"/>
    <property type="match status" value="1"/>
</dbReference>
<name>A0ABR9ZQJ5_9FIRM</name>
<accession>A0ABR9ZQJ5</accession>
<evidence type="ECO:0000256" key="1">
    <source>
        <dbReference type="ARBA" id="ARBA00009350"/>
    </source>
</evidence>
<protein>
    <recommendedName>
        <fullName evidence="2">UPF0251 protein ISU02_06265</fullName>
    </recommendedName>
</protein>
<dbReference type="InterPro" id="IPR036388">
    <property type="entry name" value="WH-like_DNA-bd_sf"/>
</dbReference>
<sequence>MARPKRFRRVSQFPKESYFVPYGIPKCKLDEVNLTVEELEAMRLKDVEALSQEECAEQMGVSRQTFQLIIESGRTKLTGALLEGKAISIKGGHYTTEQCQFICEDCGQRYEIDFKQDHQICPKCGSKHVHCQKKAQFCKKWCHMDL</sequence>
<dbReference type="SUPFAM" id="SSF88659">
    <property type="entry name" value="Sigma3 and sigma4 domains of RNA polymerase sigma factors"/>
    <property type="match status" value="1"/>
</dbReference>
<gene>
    <name evidence="3" type="ORF">ISU02_06265</name>
</gene>
<organism evidence="3 4">
    <name type="scientific">Fusibacter ferrireducens</name>
    <dbReference type="NCBI Taxonomy" id="2785058"/>
    <lineage>
        <taxon>Bacteria</taxon>
        <taxon>Bacillati</taxon>
        <taxon>Bacillota</taxon>
        <taxon>Clostridia</taxon>
        <taxon>Eubacteriales</taxon>
        <taxon>Eubacteriales Family XII. Incertae Sedis</taxon>
        <taxon>Fusibacter</taxon>
    </lineage>
</organism>
<dbReference type="EMBL" id="JADKNH010000003">
    <property type="protein sequence ID" value="MBF4692713.1"/>
    <property type="molecule type" value="Genomic_DNA"/>
</dbReference>
<evidence type="ECO:0000313" key="3">
    <source>
        <dbReference type="EMBL" id="MBF4692713.1"/>
    </source>
</evidence>
<dbReference type="PANTHER" id="PTHR37478:SF2">
    <property type="entry name" value="UPF0251 PROTEIN TK0562"/>
    <property type="match status" value="1"/>
</dbReference>
<dbReference type="HAMAP" id="MF_00674">
    <property type="entry name" value="UPF0251"/>
    <property type="match status" value="1"/>
</dbReference>
<dbReference type="InterPro" id="IPR013324">
    <property type="entry name" value="RNA_pol_sigma_r3/r4-like"/>
</dbReference>
<evidence type="ECO:0000313" key="4">
    <source>
        <dbReference type="Proteomes" id="UP000614200"/>
    </source>
</evidence>
<dbReference type="RefSeq" id="WP_194700953.1">
    <property type="nucleotide sequence ID" value="NZ_JADKNH010000003.1"/>
</dbReference>